<name>A0A2T6ZTH0_TUBBO</name>
<feature type="region of interest" description="Disordered" evidence="3">
    <location>
        <begin position="26"/>
        <end position="47"/>
    </location>
</feature>
<dbReference type="OrthoDB" id="10266128at2759"/>
<dbReference type="Pfam" id="PF01926">
    <property type="entry name" value="MMR_HSR1"/>
    <property type="match status" value="1"/>
</dbReference>
<organism evidence="5 6">
    <name type="scientific">Tuber borchii</name>
    <name type="common">White truffle</name>
    <dbReference type="NCBI Taxonomy" id="42251"/>
    <lineage>
        <taxon>Eukaryota</taxon>
        <taxon>Fungi</taxon>
        <taxon>Dikarya</taxon>
        <taxon>Ascomycota</taxon>
        <taxon>Pezizomycotina</taxon>
        <taxon>Pezizomycetes</taxon>
        <taxon>Pezizales</taxon>
        <taxon>Tuberaceae</taxon>
        <taxon>Tuber</taxon>
    </lineage>
</organism>
<dbReference type="InterPro" id="IPR027417">
    <property type="entry name" value="P-loop_NTPase"/>
</dbReference>
<evidence type="ECO:0000313" key="6">
    <source>
        <dbReference type="Proteomes" id="UP000244722"/>
    </source>
</evidence>
<dbReference type="SUPFAM" id="SSF52540">
    <property type="entry name" value="P-loop containing nucleoside triphosphate hydrolases"/>
    <property type="match status" value="1"/>
</dbReference>
<feature type="compositionally biased region" description="Polar residues" evidence="3">
    <location>
        <begin position="35"/>
        <end position="47"/>
    </location>
</feature>
<dbReference type="Proteomes" id="UP000244722">
    <property type="component" value="Unassembled WGS sequence"/>
</dbReference>
<accession>A0A2T6ZTH0</accession>
<reference evidence="5 6" key="1">
    <citation type="submission" date="2017-04" db="EMBL/GenBank/DDBJ databases">
        <title>Draft genome sequence of Tuber borchii Vittad., a whitish edible truffle.</title>
        <authorList>
            <consortium name="DOE Joint Genome Institute"/>
            <person name="Murat C."/>
            <person name="Kuo A."/>
            <person name="Barry K.W."/>
            <person name="Clum A."/>
            <person name="Dockter R.B."/>
            <person name="Fauchery L."/>
            <person name="Iotti M."/>
            <person name="Kohler A."/>
            <person name="Labutti K."/>
            <person name="Lindquist E.A."/>
            <person name="Lipzen A."/>
            <person name="Ohm R.A."/>
            <person name="Wang M."/>
            <person name="Grigoriev I.V."/>
            <person name="Zambonelli A."/>
            <person name="Martin F.M."/>
        </authorList>
    </citation>
    <scope>NUCLEOTIDE SEQUENCE [LARGE SCALE GENOMIC DNA]</scope>
    <source>
        <strain evidence="5 6">Tbo3840</strain>
    </source>
</reference>
<gene>
    <name evidence="5" type="ORF">B9Z19DRAFT_1126128</name>
</gene>
<dbReference type="EMBL" id="NESQ01000107">
    <property type="protein sequence ID" value="PUU78766.1"/>
    <property type="molecule type" value="Genomic_DNA"/>
</dbReference>
<dbReference type="InterPro" id="IPR006073">
    <property type="entry name" value="GTP-bd"/>
</dbReference>
<keyword evidence="6" id="KW-1185">Reference proteome</keyword>
<dbReference type="PANTHER" id="PTHR11089">
    <property type="entry name" value="GTP-BINDING PROTEIN-RELATED"/>
    <property type="match status" value="1"/>
</dbReference>
<evidence type="ECO:0000256" key="1">
    <source>
        <dbReference type="ARBA" id="ARBA00022741"/>
    </source>
</evidence>
<evidence type="ECO:0000256" key="2">
    <source>
        <dbReference type="ARBA" id="ARBA00023134"/>
    </source>
</evidence>
<dbReference type="GO" id="GO:0005730">
    <property type="term" value="C:nucleolus"/>
    <property type="evidence" value="ECO:0007669"/>
    <property type="project" value="TreeGrafter"/>
</dbReference>
<protein>
    <recommendedName>
        <fullName evidence="4">G domain-containing protein</fullName>
    </recommendedName>
</protein>
<evidence type="ECO:0000256" key="3">
    <source>
        <dbReference type="SAM" id="MobiDB-lite"/>
    </source>
</evidence>
<proteinExistence type="predicted"/>
<sequence length="172" mass="18601">MKGVDGSEKRLILILNKIDLVPGTPESMVGESPQILPNTATKDDQGTSATPLEALKSFTHAGQLNRLVSVGVIGYPNVGKLSVINTLTGHLGGLRTACPTGAEAAATRLRRHTRHRAAKVVIMDWRNREIQGSVDPPNCGPYDYQGIKPATAVIMTDDRKEIVNEEFELYGL</sequence>
<feature type="domain" description="G" evidence="4">
    <location>
        <begin position="70"/>
        <end position="124"/>
    </location>
</feature>
<dbReference type="GO" id="GO:0005525">
    <property type="term" value="F:GTP binding"/>
    <property type="evidence" value="ECO:0007669"/>
    <property type="project" value="UniProtKB-KW"/>
</dbReference>
<evidence type="ECO:0000259" key="4">
    <source>
        <dbReference type="Pfam" id="PF01926"/>
    </source>
</evidence>
<dbReference type="PANTHER" id="PTHR11089:SF30">
    <property type="entry name" value="GUANINE NUCLEOTIDE-BINDING PROTEIN-LIKE 3 HOMOLOG"/>
    <property type="match status" value="1"/>
</dbReference>
<dbReference type="InterPro" id="IPR050755">
    <property type="entry name" value="TRAFAC_YlqF/YawG_RiboMat"/>
</dbReference>
<keyword evidence="1" id="KW-0547">Nucleotide-binding</keyword>
<comment type="caution">
    <text evidence="5">The sequence shown here is derived from an EMBL/GenBank/DDBJ whole genome shotgun (WGS) entry which is preliminary data.</text>
</comment>
<evidence type="ECO:0000313" key="5">
    <source>
        <dbReference type="EMBL" id="PUU78766.1"/>
    </source>
</evidence>
<keyword evidence="2" id="KW-0342">GTP-binding</keyword>
<dbReference type="AlphaFoldDB" id="A0A2T6ZTH0"/>
<dbReference type="Gene3D" id="3.40.50.300">
    <property type="entry name" value="P-loop containing nucleotide triphosphate hydrolases"/>
    <property type="match status" value="1"/>
</dbReference>
<dbReference type="STRING" id="42251.A0A2T6ZTH0"/>